<dbReference type="AlphaFoldDB" id="A0A0E9S9P1"/>
<evidence type="ECO:0000313" key="2">
    <source>
        <dbReference type="EMBL" id="JAH38129.1"/>
    </source>
</evidence>
<evidence type="ECO:0000256" key="1">
    <source>
        <dbReference type="SAM" id="MobiDB-lite"/>
    </source>
</evidence>
<reference evidence="2" key="2">
    <citation type="journal article" date="2015" name="Fish Shellfish Immunol.">
        <title>Early steps in the European eel (Anguilla anguilla)-Vibrio vulnificus interaction in the gills: Role of the RtxA13 toxin.</title>
        <authorList>
            <person name="Callol A."/>
            <person name="Pajuelo D."/>
            <person name="Ebbesson L."/>
            <person name="Teles M."/>
            <person name="MacKenzie S."/>
            <person name="Amaro C."/>
        </authorList>
    </citation>
    <scope>NUCLEOTIDE SEQUENCE</scope>
</reference>
<name>A0A0E9S9P1_ANGAN</name>
<organism evidence="2">
    <name type="scientific">Anguilla anguilla</name>
    <name type="common">European freshwater eel</name>
    <name type="synonym">Muraena anguilla</name>
    <dbReference type="NCBI Taxonomy" id="7936"/>
    <lineage>
        <taxon>Eukaryota</taxon>
        <taxon>Metazoa</taxon>
        <taxon>Chordata</taxon>
        <taxon>Craniata</taxon>
        <taxon>Vertebrata</taxon>
        <taxon>Euteleostomi</taxon>
        <taxon>Actinopterygii</taxon>
        <taxon>Neopterygii</taxon>
        <taxon>Teleostei</taxon>
        <taxon>Anguilliformes</taxon>
        <taxon>Anguillidae</taxon>
        <taxon>Anguilla</taxon>
    </lineage>
</organism>
<sequence length="23" mass="2601">MEKARVEPSGNVENEIKSNNNIQ</sequence>
<feature type="region of interest" description="Disordered" evidence="1">
    <location>
        <begin position="1"/>
        <end position="23"/>
    </location>
</feature>
<dbReference type="EMBL" id="GBXM01070448">
    <property type="protein sequence ID" value="JAH38129.1"/>
    <property type="molecule type" value="Transcribed_RNA"/>
</dbReference>
<protein>
    <submittedName>
        <fullName evidence="2">Uncharacterized protein</fullName>
    </submittedName>
</protein>
<accession>A0A0E9S9P1</accession>
<proteinExistence type="predicted"/>
<reference evidence="2" key="1">
    <citation type="submission" date="2014-11" db="EMBL/GenBank/DDBJ databases">
        <authorList>
            <person name="Amaro Gonzalez C."/>
        </authorList>
    </citation>
    <scope>NUCLEOTIDE SEQUENCE</scope>
</reference>